<feature type="region of interest" description="Disordered" evidence="1">
    <location>
        <begin position="209"/>
        <end position="235"/>
    </location>
</feature>
<evidence type="ECO:0000313" key="4">
    <source>
        <dbReference type="Proteomes" id="UP000245765"/>
    </source>
</evidence>
<keyword evidence="4" id="KW-1185">Reference proteome</keyword>
<feature type="domain" description="CSD" evidence="2">
    <location>
        <begin position="142"/>
        <end position="207"/>
    </location>
</feature>
<dbReference type="Proteomes" id="UP000245765">
    <property type="component" value="Unassembled WGS sequence"/>
</dbReference>
<sequence length="304" mass="31993">MGAAGCSLSDVAAGAVCLRSLCIGRPYQRAVGLGQPQARHLTVSDRRSDPQAGCARDVAQALPDLSSRQTACEAFRLGALHLSSIRARGRRSVALSRDGGRVRKSRGRGRSEDETFGDGGWSPPPDFGRPAARPPVPGFGQESQATVKWFNAEKGFGFVEIAEGGGDAFVHASVLERAGAKLVEPGAILRVRTGPGQKGLQVTEVLDISAGESPPAERPRTRSRDSYAAAPAYGEGEEVQGTVKWYDPGKGFGFVAPADGGKDVFVHATALERSGVRTLTDGQAVRMRVVQGRKGPEVSTISTD</sequence>
<dbReference type="AlphaFoldDB" id="A0A317FBS6"/>
<comment type="caution">
    <text evidence="3">The sequence shown here is derived from an EMBL/GenBank/DDBJ whole genome shotgun (WGS) entry which is preliminary data.</text>
</comment>
<name>A0A317FBS6_9PROT</name>
<accession>A0A317FBS6</accession>
<dbReference type="PRINTS" id="PR00050">
    <property type="entry name" value="COLDSHOCK"/>
</dbReference>
<dbReference type="SMART" id="SM00357">
    <property type="entry name" value="CSP"/>
    <property type="match status" value="2"/>
</dbReference>
<dbReference type="InterPro" id="IPR011129">
    <property type="entry name" value="CSD"/>
</dbReference>
<dbReference type="EMBL" id="QGNA01000004">
    <property type="protein sequence ID" value="PWS35902.1"/>
    <property type="molecule type" value="Genomic_DNA"/>
</dbReference>
<evidence type="ECO:0000313" key="3">
    <source>
        <dbReference type="EMBL" id="PWS35902.1"/>
    </source>
</evidence>
<dbReference type="GO" id="GO:0003676">
    <property type="term" value="F:nucleic acid binding"/>
    <property type="evidence" value="ECO:0007669"/>
    <property type="project" value="InterPro"/>
</dbReference>
<dbReference type="InterPro" id="IPR050181">
    <property type="entry name" value="Cold_shock_domain"/>
</dbReference>
<dbReference type="InterPro" id="IPR012340">
    <property type="entry name" value="NA-bd_OB-fold"/>
</dbReference>
<gene>
    <name evidence="3" type="ORF">DFH01_20270</name>
</gene>
<feature type="domain" description="CSD" evidence="2">
    <location>
        <begin position="238"/>
        <end position="304"/>
    </location>
</feature>
<dbReference type="SUPFAM" id="SSF50249">
    <property type="entry name" value="Nucleic acid-binding proteins"/>
    <property type="match status" value="2"/>
</dbReference>
<feature type="region of interest" description="Disordered" evidence="1">
    <location>
        <begin position="93"/>
        <end position="132"/>
    </location>
</feature>
<evidence type="ECO:0000259" key="2">
    <source>
        <dbReference type="PROSITE" id="PS51857"/>
    </source>
</evidence>
<dbReference type="CDD" id="cd04458">
    <property type="entry name" value="CSP_CDS"/>
    <property type="match status" value="2"/>
</dbReference>
<feature type="compositionally biased region" description="Pro residues" evidence="1">
    <location>
        <begin position="122"/>
        <end position="132"/>
    </location>
</feature>
<reference evidence="4" key="1">
    <citation type="submission" date="2018-05" db="EMBL/GenBank/DDBJ databases">
        <authorList>
            <person name="Du Z."/>
            <person name="Wang X."/>
        </authorList>
    </citation>
    <scope>NUCLEOTIDE SEQUENCE [LARGE SCALE GENOMIC DNA]</scope>
    <source>
        <strain evidence="4">CQN31</strain>
    </source>
</reference>
<dbReference type="Pfam" id="PF00313">
    <property type="entry name" value="CSD"/>
    <property type="match status" value="2"/>
</dbReference>
<dbReference type="PROSITE" id="PS51857">
    <property type="entry name" value="CSD_2"/>
    <property type="match status" value="2"/>
</dbReference>
<protein>
    <submittedName>
        <fullName evidence="3">Cold-shock protein</fullName>
    </submittedName>
</protein>
<feature type="compositionally biased region" description="Basic and acidic residues" evidence="1">
    <location>
        <begin position="215"/>
        <end position="225"/>
    </location>
</feature>
<proteinExistence type="predicted"/>
<dbReference type="InterPro" id="IPR002059">
    <property type="entry name" value="CSP_DNA-bd"/>
</dbReference>
<dbReference type="PANTHER" id="PTHR11544">
    <property type="entry name" value="COLD SHOCK DOMAIN CONTAINING PROTEINS"/>
    <property type="match status" value="1"/>
</dbReference>
<organism evidence="3 4">
    <name type="scientific">Falsiroseomonas bella</name>
    <dbReference type="NCBI Taxonomy" id="2184016"/>
    <lineage>
        <taxon>Bacteria</taxon>
        <taxon>Pseudomonadati</taxon>
        <taxon>Pseudomonadota</taxon>
        <taxon>Alphaproteobacteria</taxon>
        <taxon>Acetobacterales</taxon>
        <taxon>Roseomonadaceae</taxon>
        <taxon>Falsiroseomonas</taxon>
    </lineage>
</organism>
<dbReference type="GO" id="GO:0005829">
    <property type="term" value="C:cytosol"/>
    <property type="evidence" value="ECO:0007669"/>
    <property type="project" value="UniProtKB-ARBA"/>
</dbReference>
<evidence type="ECO:0000256" key="1">
    <source>
        <dbReference type="SAM" id="MobiDB-lite"/>
    </source>
</evidence>
<dbReference type="Gene3D" id="2.40.50.140">
    <property type="entry name" value="Nucleic acid-binding proteins"/>
    <property type="match status" value="2"/>
</dbReference>